<keyword evidence="3" id="KW-1185">Reference proteome</keyword>
<gene>
    <name evidence="2" type="ORF">MKZ38_004762</name>
</gene>
<feature type="compositionally biased region" description="Acidic residues" evidence="1">
    <location>
        <begin position="215"/>
        <end position="231"/>
    </location>
</feature>
<dbReference type="Proteomes" id="UP001201980">
    <property type="component" value="Unassembled WGS sequence"/>
</dbReference>
<organism evidence="2 3">
    <name type="scientific">Zalerion maritima</name>
    <dbReference type="NCBI Taxonomy" id="339359"/>
    <lineage>
        <taxon>Eukaryota</taxon>
        <taxon>Fungi</taxon>
        <taxon>Dikarya</taxon>
        <taxon>Ascomycota</taxon>
        <taxon>Pezizomycotina</taxon>
        <taxon>Sordariomycetes</taxon>
        <taxon>Lulworthiomycetidae</taxon>
        <taxon>Lulworthiales</taxon>
        <taxon>Lulworthiaceae</taxon>
        <taxon>Zalerion</taxon>
    </lineage>
</organism>
<comment type="caution">
    <text evidence="2">The sequence shown here is derived from an EMBL/GenBank/DDBJ whole genome shotgun (WGS) entry which is preliminary data.</text>
</comment>
<name>A0AAD5RX94_9PEZI</name>
<feature type="compositionally biased region" description="Low complexity" evidence="1">
    <location>
        <begin position="205"/>
        <end position="214"/>
    </location>
</feature>
<evidence type="ECO:0000256" key="1">
    <source>
        <dbReference type="SAM" id="MobiDB-lite"/>
    </source>
</evidence>
<reference evidence="2" key="1">
    <citation type="submission" date="2022-07" db="EMBL/GenBank/DDBJ databases">
        <title>Draft genome sequence of Zalerion maritima ATCC 34329, a (micro)plastics degrading marine fungus.</title>
        <authorList>
            <person name="Paco A."/>
            <person name="Goncalves M.F.M."/>
            <person name="Rocha-Santos T.A.P."/>
            <person name="Alves A."/>
        </authorList>
    </citation>
    <scope>NUCLEOTIDE SEQUENCE</scope>
    <source>
        <strain evidence="2">ATCC 34329</strain>
    </source>
</reference>
<evidence type="ECO:0000313" key="2">
    <source>
        <dbReference type="EMBL" id="KAJ2905687.1"/>
    </source>
</evidence>
<feature type="region of interest" description="Disordered" evidence="1">
    <location>
        <begin position="143"/>
        <end position="165"/>
    </location>
</feature>
<accession>A0AAD5RX94</accession>
<protein>
    <submittedName>
        <fullName evidence="2">Uncharacterized protein</fullName>
    </submittedName>
</protein>
<feature type="region of interest" description="Disordered" evidence="1">
    <location>
        <begin position="186"/>
        <end position="243"/>
    </location>
</feature>
<proteinExistence type="predicted"/>
<feature type="region of interest" description="Disordered" evidence="1">
    <location>
        <begin position="54"/>
        <end position="79"/>
    </location>
</feature>
<dbReference type="EMBL" id="JAKWBI020000027">
    <property type="protein sequence ID" value="KAJ2905687.1"/>
    <property type="molecule type" value="Genomic_DNA"/>
</dbReference>
<feature type="region of interest" description="Disordered" evidence="1">
    <location>
        <begin position="269"/>
        <end position="288"/>
    </location>
</feature>
<dbReference type="AlphaFoldDB" id="A0AAD5RX94"/>
<sequence length="593" mass="68231">MSETSFFLMVPSNSRKLGIIVENIDDGDSTVHNIGKNPVKLKVEITPGHKIFIEGAKSEDPEDEEQPQQNPRDDKEEETSYFIKVPGDAKAMGMLLECYEDSNMIGNASTRAIQVVLEITPEHCIKIGGDKLVDRQELEELGRDLHDEEEKEQDPEELSKAPYGPEVDSAVVFAYDYQYWYAEDSEQPPAPEAQKGPIGPPPGAQPIKLNYGSDSDGDDDEYRDDDDDDDGDPRPTKFLTIDGESIPQNTLWDLYDVASEAPKDQCPFPLLREDNWKGTPESWTQGGKSFVRTDGIPRDQERQALYKTLDLEGLAQHIWKCSFGELETAYHSMMRFDPAKSSQGLKDMVVDNIFSLSRPDSFARQLFHFTEENENVRLQQTVTKDRLMCLLTNEDPEQQQKWREDVALLACAAWMWTPEPEEVLKFARSLRLQVMSWWDWLRMDLAYGSCFQEDRGMELYQDERLVALWKKANKPLIDYLDEQCEKWDDLLHAVYEFCVRMLSGEGGEEEGRLAGSTANGFWRYDAPHFFWDLYGTLTKNGTDRAELRKLVDEGPGSDRWEKVNERVDEMTKHKMQKAMMECWKDFGEIKGFY</sequence>
<evidence type="ECO:0000313" key="3">
    <source>
        <dbReference type="Proteomes" id="UP001201980"/>
    </source>
</evidence>